<dbReference type="GO" id="GO:0005634">
    <property type="term" value="C:nucleus"/>
    <property type="evidence" value="ECO:0007669"/>
    <property type="project" value="TreeGrafter"/>
</dbReference>
<feature type="compositionally biased region" description="Acidic residues" evidence="9">
    <location>
        <begin position="174"/>
        <end position="183"/>
    </location>
</feature>
<feature type="non-terminal residue" evidence="11">
    <location>
        <position position="228"/>
    </location>
</feature>
<dbReference type="InterPro" id="IPR028564">
    <property type="entry name" value="MT_TRM10-typ"/>
</dbReference>
<organism evidence="11 12">
    <name type="scientific">Microdochium bolleyi</name>
    <dbReference type="NCBI Taxonomy" id="196109"/>
    <lineage>
        <taxon>Eukaryota</taxon>
        <taxon>Fungi</taxon>
        <taxon>Dikarya</taxon>
        <taxon>Ascomycota</taxon>
        <taxon>Pezizomycotina</taxon>
        <taxon>Sordariomycetes</taxon>
        <taxon>Xylariomycetidae</taxon>
        <taxon>Xylariales</taxon>
        <taxon>Microdochiaceae</taxon>
        <taxon>Microdochium</taxon>
    </lineage>
</organism>
<comment type="catalytic activity">
    <reaction evidence="8">
        <text>guanosine(9) in tRNA + S-adenosyl-L-methionine = N(1)-methylguanosine(9) in tRNA + S-adenosyl-L-homocysteine + H(+)</text>
        <dbReference type="Rhea" id="RHEA:43156"/>
        <dbReference type="Rhea" id="RHEA-COMP:10367"/>
        <dbReference type="Rhea" id="RHEA-COMP:10368"/>
        <dbReference type="ChEBI" id="CHEBI:15378"/>
        <dbReference type="ChEBI" id="CHEBI:57856"/>
        <dbReference type="ChEBI" id="CHEBI:59789"/>
        <dbReference type="ChEBI" id="CHEBI:73542"/>
        <dbReference type="ChEBI" id="CHEBI:74269"/>
        <dbReference type="EC" id="2.1.1.221"/>
    </reaction>
</comment>
<dbReference type="PANTHER" id="PTHR13563">
    <property type="entry name" value="TRNA (GUANINE-9-) METHYLTRANSFERASE"/>
    <property type="match status" value="1"/>
</dbReference>
<keyword evidence="12" id="KW-1185">Reference proteome</keyword>
<dbReference type="InterPro" id="IPR007356">
    <property type="entry name" value="tRNA_m1G_MeTrfase_euk"/>
</dbReference>
<dbReference type="Gene3D" id="3.40.1280.30">
    <property type="match status" value="1"/>
</dbReference>
<protein>
    <recommendedName>
        <fullName evidence="2">tRNA (guanine(9)-N1)-methyltransferase</fullName>
        <ecNumber evidence="1">2.1.1.221</ecNumber>
    </recommendedName>
    <alternativeName>
        <fullName evidence="7">tRNA methyltransferase 10</fullName>
    </alternativeName>
    <alternativeName>
        <fullName evidence="6">tRNA(m1G9)-methyltransferase</fullName>
    </alternativeName>
</protein>
<dbReference type="Proteomes" id="UP000070501">
    <property type="component" value="Unassembled WGS sequence"/>
</dbReference>
<sequence length="228" mass="25589">MLDKELVSMASQATRCYSDNRKARYRANFVVSSFGGEMRNRFEQVLSNQYKSWKGVHFVEEDFLEAADVDKSIVYLTADSPYTLDRLEPNTTYVIGGIIDRNREKGLCYRVARERNVRTAKLPIGEFMVLQSRHVLATNHVMEIMLKWLELGDWGAAFMQVIPTRKGGKLRGEGEEEEDDQEDQQVPQAPGGAAATDDEGNLADVEKGTAIEAEKPQEPAPASLEPSE</sequence>
<dbReference type="OrthoDB" id="278300at2759"/>
<gene>
    <name evidence="11" type="ORF">Micbo1qcDRAFT_137352</name>
</gene>
<feature type="domain" description="SAM-dependent MTase TRM10-type" evidence="10">
    <location>
        <begin position="1"/>
        <end position="169"/>
    </location>
</feature>
<evidence type="ECO:0000256" key="6">
    <source>
        <dbReference type="ARBA" id="ARBA00031792"/>
    </source>
</evidence>
<dbReference type="STRING" id="196109.A0A136IX42"/>
<evidence type="ECO:0000256" key="7">
    <source>
        <dbReference type="ARBA" id="ARBA00032166"/>
    </source>
</evidence>
<dbReference type="CDD" id="cd18089">
    <property type="entry name" value="SPOUT_Trm10-like"/>
    <property type="match status" value="1"/>
</dbReference>
<reference evidence="12" key="1">
    <citation type="submission" date="2016-02" db="EMBL/GenBank/DDBJ databases">
        <title>Draft genome sequence of Microdochium bolleyi, a fungal endophyte of beachgrass.</title>
        <authorList>
            <consortium name="DOE Joint Genome Institute"/>
            <person name="David A.S."/>
            <person name="May G."/>
            <person name="Haridas S."/>
            <person name="Lim J."/>
            <person name="Wang M."/>
            <person name="Labutti K."/>
            <person name="Lipzen A."/>
            <person name="Barry K."/>
            <person name="Grigoriev I.V."/>
        </authorList>
    </citation>
    <scope>NUCLEOTIDE SEQUENCE [LARGE SCALE GENOMIC DNA]</scope>
    <source>
        <strain evidence="12">J235TASD1</strain>
    </source>
</reference>
<proteinExistence type="predicted"/>
<dbReference type="GO" id="GO:0000049">
    <property type="term" value="F:tRNA binding"/>
    <property type="evidence" value="ECO:0007669"/>
    <property type="project" value="TreeGrafter"/>
</dbReference>
<evidence type="ECO:0000256" key="3">
    <source>
        <dbReference type="ARBA" id="ARBA00022603"/>
    </source>
</evidence>
<dbReference type="InParanoid" id="A0A136IX42"/>
<evidence type="ECO:0000313" key="12">
    <source>
        <dbReference type="Proteomes" id="UP000070501"/>
    </source>
</evidence>
<feature type="compositionally biased region" description="Low complexity" evidence="9">
    <location>
        <begin position="184"/>
        <end position="195"/>
    </location>
</feature>
<evidence type="ECO:0000256" key="8">
    <source>
        <dbReference type="ARBA" id="ARBA00048434"/>
    </source>
</evidence>
<name>A0A136IX42_9PEZI</name>
<dbReference type="PANTHER" id="PTHR13563:SF13">
    <property type="entry name" value="TRNA METHYLTRANSFERASE 10 HOMOLOG A"/>
    <property type="match status" value="1"/>
</dbReference>
<dbReference type="PROSITE" id="PS51675">
    <property type="entry name" value="SAM_MT_TRM10"/>
    <property type="match status" value="1"/>
</dbReference>
<keyword evidence="3 11" id="KW-0489">Methyltransferase</keyword>
<evidence type="ECO:0000256" key="5">
    <source>
        <dbReference type="ARBA" id="ARBA00022691"/>
    </source>
</evidence>
<evidence type="ECO:0000256" key="1">
    <source>
        <dbReference type="ARBA" id="ARBA00012797"/>
    </source>
</evidence>
<keyword evidence="5" id="KW-0949">S-adenosyl-L-methionine</keyword>
<evidence type="ECO:0000256" key="9">
    <source>
        <dbReference type="SAM" id="MobiDB-lite"/>
    </source>
</evidence>
<dbReference type="InterPro" id="IPR038459">
    <property type="entry name" value="MT_TRM10-typ_sf"/>
</dbReference>
<evidence type="ECO:0000256" key="2">
    <source>
        <dbReference type="ARBA" id="ARBA00020451"/>
    </source>
</evidence>
<evidence type="ECO:0000313" key="11">
    <source>
        <dbReference type="EMBL" id="KXJ89503.1"/>
    </source>
</evidence>
<dbReference type="EC" id="2.1.1.221" evidence="1"/>
<keyword evidence="4 11" id="KW-0808">Transferase</keyword>
<dbReference type="FunCoup" id="A0A136IX42">
    <property type="interactions" value="735"/>
</dbReference>
<feature type="region of interest" description="Disordered" evidence="9">
    <location>
        <begin position="167"/>
        <end position="228"/>
    </location>
</feature>
<dbReference type="EMBL" id="KQ964255">
    <property type="protein sequence ID" value="KXJ89503.1"/>
    <property type="molecule type" value="Genomic_DNA"/>
</dbReference>
<dbReference type="AlphaFoldDB" id="A0A136IX42"/>
<dbReference type="GO" id="GO:0002939">
    <property type="term" value="P:tRNA N1-guanine methylation"/>
    <property type="evidence" value="ECO:0007669"/>
    <property type="project" value="TreeGrafter"/>
</dbReference>
<evidence type="ECO:0000259" key="10">
    <source>
        <dbReference type="PROSITE" id="PS51675"/>
    </source>
</evidence>
<dbReference type="GO" id="GO:0052905">
    <property type="term" value="F:tRNA (guanosine(9)-N1)-methyltransferase activity"/>
    <property type="evidence" value="ECO:0007669"/>
    <property type="project" value="UniProtKB-EC"/>
</dbReference>
<evidence type="ECO:0000256" key="4">
    <source>
        <dbReference type="ARBA" id="ARBA00022679"/>
    </source>
</evidence>
<accession>A0A136IX42</accession>
<feature type="compositionally biased region" description="Basic and acidic residues" evidence="9">
    <location>
        <begin position="204"/>
        <end position="217"/>
    </location>
</feature>